<evidence type="ECO:0000256" key="2">
    <source>
        <dbReference type="ARBA" id="ARBA00022763"/>
    </source>
</evidence>
<dbReference type="InterPro" id="IPR017961">
    <property type="entry name" value="DNA_pol_Y-fam_little_finger"/>
</dbReference>
<keyword evidence="2" id="KW-0227">DNA damage</keyword>
<dbReference type="GO" id="GO:0003684">
    <property type="term" value="F:damaged DNA binding"/>
    <property type="evidence" value="ECO:0007669"/>
    <property type="project" value="InterPro"/>
</dbReference>
<dbReference type="EMBL" id="JGYP01000001">
    <property type="protein sequence ID" value="KFI46846.1"/>
    <property type="molecule type" value="Genomic_DNA"/>
</dbReference>
<dbReference type="PANTHER" id="PTHR11076">
    <property type="entry name" value="DNA REPAIR POLYMERASE UMUC / TRANSFERASE FAMILY MEMBER"/>
    <property type="match status" value="1"/>
</dbReference>
<sequence length="447" mass="48821">MSDGEPSTGRLVVLADANSFFASCERVFDPSLTNKPVVVLSNNDGCVVARSAEAKRLGIREGTPWFTIREEARRQGVVARSSNYELYASLSARMMSVMSRYFPDQQVYSIDECFFTTTLEADDAVETSKRMREAVLKGVGVPVSVGLATTKTLSKVANHWAKRHPECEGVALWNDIVEAEGDAALANVPINDVWGVGRRLTKKLQALGIVTALDLQHHDPVDIRHRFSILLERTVHELNGIPCVPDDDANSSANGGKRTTEILCSRMFSTPITNFTQMSQALSVYSQRACHRLRQQGSLCSYVSVFCATSPYGAEGTYSSLHVTATLPDPSDDPLIISKAACKAVENRFDPHARYIRAGVLLLGLTDAARFKTLNGLEPKQDTHGLGAVLDEAAKRFGPLRVGVGYAGIRGKGQANEDTGAAWTMRRDMLSPRSTTRWDEIAVAQAK</sequence>
<dbReference type="PANTHER" id="PTHR11076:SF34">
    <property type="entry name" value="PROTEIN UMUC"/>
    <property type="match status" value="1"/>
</dbReference>
<gene>
    <name evidence="8" type="ORF">BBOH_0320</name>
</gene>
<dbReference type="Pfam" id="PF00817">
    <property type="entry name" value="IMS"/>
    <property type="match status" value="1"/>
</dbReference>
<dbReference type="Pfam" id="PF11799">
    <property type="entry name" value="IMS_C"/>
    <property type="match status" value="1"/>
</dbReference>
<organism evidence="8 9">
    <name type="scientific">Bifidobacterium bohemicum DSM 22767</name>
    <dbReference type="NCBI Taxonomy" id="1437606"/>
    <lineage>
        <taxon>Bacteria</taxon>
        <taxon>Bacillati</taxon>
        <taxon>Actinomycetota</taxon>
        <taxon>Actinomycetes</taxon>
        <taxon>Bifidobacteriales</taxon>
        <taxon>Bifidobacteriaceae</taxon>
        <taxon>Bifidobacterium</taxon>
    </lineage>
</organism>
<dbReference type="Pfam" id="PF13438">
    <property type="entry name" value="DUF4113"/>
    <property type="match status" value="1"/>
</dbReference>
<dbReference type="GO" id="GO:0005829">
    <property type="term" value="C:cytosol"/>
    <property type="evidence" value="ECO:0007669"/>
    <property type="project" value="TreeGrafter"/>
</dbReference>
<dbReference type="Gene3D" id="3.30.70.270">
    <property type="match status" value="1"/>
</dbReference>
<proteinExistence type="inferred from homology"/>
<comment type="function">
    <text evidence="6">Poorly processive, error-prone DNA polymerase involved in untargeted mutagenesis. Copies undamaged DNA at stalled replication forks, which arise in vivo from mismatched or misaligned primer ends. These misaligned primers can be extended by PolIV. Exhibits no 3'-5' exonuclease (proofreading) activity. May be involved in translesional synthesis, in conjunction with the beta clamp from PolIII.</text>
</comment>
<dbReference type="InterPro" id="IPR025188">
    <property type="entry name" value="DUF4113"/>
</dbReference>
<accession>A0A086ZJZ6</accession>
<reference evidence="8 9" key="1">
    <citation type="submission" date="2014-03" db="EMBL/GenBank/DDBJ databases">
        <title>Genomics of Bifidobacteria.</title>
        <authorList>
            <person name="Ventura M."/>
            <person name="Milani C."/>
            <person name="Lugli G.A."/>
        </authorList>
    </citation>
    <scope>NUCLEOTIDE SEQUENCE [LARGE SCALE GENOMIC DNA]</scope>
    <source>
        <strain evidence="8 9">DSM 22767</strain>
    </source>
</reference>
<evidence type="ECO:0000256" key="6">
    <source>
        <dbReference type="ARBA" id="ARBA00025589"/>
    </source>
</evidence>
<dbReference type="eggNOG" id="COG0389">
    <property type="taxonomic scope" value="Bacteria"/>
</dbReference>
<keyword evidence="9" id="KW-1185">Reference proteome</keyword>
<dbReference type="InterPro" id="IPR043502">
    <property type="entry name" value="DNA/RNA_pol_sf"/>
</dbReference>
<dbReference type="RefSeq" id="WP_044098014.1">
    <property type="nucleotide sequence ID" value="NZ_JDUS01000001.1"/>
</dbReference>
<protein>
    <submittedName>
        <fullName evidence="8">DNA polymerase V subunit UmuC</fullName>
        <ecNumber evidence="8">2.7.7.7</ecNumber>
    </submittedName>
</protein>
<evidence type="ECO:0000259" key="7">
    <source>
        <dbReference type="PROSITE" id="PS50173"/>
    </source>
</evidence>
<dbReference type="Proteomes" id="UP000029096">
    <property type="component" value="Unassembled WGS sequence"/>
</dbReference>
<dbReference type="GO" id="GO:0003887">
    <property type="term" value="F:DNA-directed DNA polymerase activity"/>
    <property type="evidence" value="ECO:0007669"/>
    <property type="project" value="UniProtKB-EC"/>
</dbReference>
<dbReference type="InterPro" id="IPR050116">
    <property type="entry name" value="DNA_polymerase-Y"/>
</dbReference>
<name>A0A086ZJZ6_9BIFI</name>
<dbReference type="GO" id="GO:0042276">
    <property type="term" value="P:error-prone translesion synthesis"/>
    <property type="evidence" value="ECO:0007669"/>
    <property type="project" value="TreeGrafter"/>
</dbReference>
<dbReference type="SUPFAM" id="SSF56672">
    <property type="entry name" value="DNA/RNA polymerases"/>
    <property type="match status" value="1"/>
</dbReference>
<feature type="domain" description="UmuC" evidence="7">
    <location>
        <begin position="12"/>
        <end position="197"/>
    </location>
</feature>
<dbReference type="EC" id="2.7.7.7" evidence="8"/>
<dbReference type="GO" id="GO:0009432">
    <property type="term" value="P:SOS response"/>
    <property type="evidence" value="ECO:0007669"/>
    <property type="project" value="UniProtKB-KW"/>
</dbReference>
<dbReference type="CDD" id="cd01700">
    <property type="entry name" value="PolY_Pol_V_umuC"/>
    <property type="match status" value="1"/>
</dbReference>
<dbReference type="InterPro" id="IPR043128">
    <property type="entry name" value="Rev_trsase/Diguanyl_cyclase"/>
</dbReference>
<dbReference type="PROSITE" id="PS50173">
    <property type="entry name" value="UMUC"/>
    <property type="match status" value="1"/>
</dbReference>
<dbReference type="InterPro" id="IPR001126">
    <property type="entry name" value="UmuC"/>
</dbReference>
<dbReference type="Gene3D" id="3.40.1170.60">
    <property type="match status" value="1"/>
</dbReference>
<dbReference type="AlphaFoldDB" id="A0A086ZJZ6"/>
<comment type="similarity">
    <text evidence="1">Belongs to the DNA polymerase type-Y family.</text>
</comment>
<keyword evidence="5" id="KW-0742">SOS response</keyword>
<keyword evidence="8" id="KW-0548">Nucleotidyltransferase</keyword>
<dbReference type="STRING" id="1437606.BBOH_0320"/>
<dbReference type="Gene3D" id="1.10.150.20">
    <property type="entry name" value="5' to 3' exonuclease, C-terminal subdomain"/>
    <property type="match status" value="1"/>
</dbReference>
<evidence type="ECO:0000313" key="8">
    <source>
        <dbReference type="EMBL" id="KFI46846.1"/>
    </source>
</evidence>
<keyword evidence="8" id="KW-0808">Transferase</keyword>
<keyword evidence="3" id="KW-0741">SOS mutagenesis</keyword>
<evidence type="ECO:0000256" key="4">
    <source>
        <dbReference type="ARBA" id="ARBA00023204"/>
    </source>
</evidence>
<evidence type="ECO:0000313" key="9">
    <source>
        <dbReference type="Proteomes" id="UP000029096"/>
    </source>
</evidence>
<dbReference type="GO" id="GO:0006281">
    <property type="term" value="P:DNA repair"/>
    <property type="evidence" value="ECO:0007669"/>
    <property type="project" value="UniProtKB-KW"/>
</dbReference>
<comment type="caution">
    <text evidence="8">The sequence shown here is derived from an EMBL/GenBank/DDBJ whole genome shotgun (WGS) entry which is preliminary data.</text>
</comment>
<dbReference type="Pfam" id="PF11798">
    <property type="entry name" value="IMS_HHH"/>
    <property type="match status" value="1"/>
</dbReference>
<dbReference type="InterPro" id="IPR024728">
    <property type="entry name" value="PolY_HhH_motif"/>
</dbReference>
<evidence type="ECO:0000256" key="1">
    <source>
        <dbReference type="ARBA" id="ARBA00010945"/>
    </source>
</evidence>
<keyword evidence="4" id="KW-0234">DNA repair</keyword>
<evidence type="ECO:0000256" key="5">
    <source>
        <dbReference type="ARBA" id="ARBA00023236"/>
    </source>
</evidence>
<evidence type="ECO:0000256" key="3">
    <source>
        <dbReference type="ARBA" id="ARBA00023199"/>
    </source>
</evidence>